<dbReference type="Proteomes" id="UP000570166">
    <property type="component" value="Unassembled WGS sequence"/>
</dbReference>
<keyword evidence="2" id="KW-0472">Membrane</keyword>
<feature type="transmembrane region" description="Helical" evidence="2">
    <location>
        <begin position="133"/>
        <end position="152"/>
    </location>
</feature>
<sequence length="157" mass="16668">MHTALTGLLTSGLIAALIYATWTDIRARIIPNPLNAGIALVAPLWWWACGVAPWPGIAIQLAVAGVALLIFAGAFAIGAMGGGDVKLIAALGLWLAPLDFMKMIVWMSIGGGILTVAMLARHRLRRIETPLEIPYGVAIALATIPVLAEPYFNQFAR</sequence>
<comment type="caution">
    <text evidence="4">The sequence shown here is derived from an EMBL/GenBank/DDBJ whole genome shotgun (WGS) entry which is preliminary data.</text>
</comment>
<comment type="similarity">
    <text evidence="1">Belongs to the peptidase A24 family.</text>
</comment>
<dbReference type="GO" id="GO:0005886">
    <property type="term" value="C:plasma membrane"/>
    <property type="evidence" value="ECO:0007669"/>
    <property type="project" value="TreeGrafter"/>
</dbReference>
<dbReference type="EMBL" id="JACEIB010000008">
    <property type="protein sequence ID" value="MBA2935050.1"/>
    <property type="molecule type" value="Genomic_DNA"/>
</dbReference>
<name>A0A838L816_9SPHN</name>
<dbReference type="InterPro" id="IPR050882">
    <property type="entry name" value="Prepilin_peptidase/N-MTase"/>
</dbReference>
<evidence type="ECO:0000313" key="4">
    <source>
        <dbReference type="EMBL" id="MBA2935050.1"/>
    </source>
</evidence>
<dbReference type="PANTHER" id="PTHR30487:SF0">
    <property type="entry name" value="PREPILIN LEADER PEPTIDASE_N-METHYLTRANSFERASE-RELATED"/>
    <property type="match status" value="1"/>
</dbReference>
<feature type="transmembrane region" description="Helical" evidence="2">
    <location>
        <begin position="36"/>
        <end position="54"/>
    </location>
</feature>
<dbReference type="Gene3D" id="1.20.120.1220">
    <property type="match status" value="1"/>
</dbReference>
<dbReference type="InterPro" id="IPR000045">
    <property type="entry name" value="Prepilin_IV_endopep_pep"/>
</dbReference>
<feature type="domain" description="Prepilin type IV endopeptidase peptidase" evidence="3">
    <location>
        <begin position="13"/>
        <end position="115"/>
    </location>
</feature>
<feature type="transmembrane region" description="Helical" evidence="2">
    <location>
        <begin position="103"/>
        <end position="121"/>
    </location>
</feature>
<accession>A0A838L816</accession>
<evidence type="ECO:0000256" key="2">
    <source>
        <dbReference type="SAM" id="Phobius"/>
    </source>
</evidence>
<dbReference type="RefSeq" id="WP_160362692.1">
    <property type="nucleotide sequence ID" value="NZ_JACEIB010000008.1"/>
</dbReference>
<keyword evidence="2" id="KW-1133">Transmembrane helix</keyword>
<dbReference type="GO" id="GO:0006465">
    <property type="term" value="P:signal peptide processing"/>
    <property type="evidence" value="ECO:0007669"/>
    <property type="project" value="TreeGrafter"/>
</dbReference>
<dbReference type="AlphaFoldDB" id="A0A838L816"/>
<dbReference type="GO" id="GO:0004190">
    <property type="term" value="F:aspartic-type endopeptidase activity"/>
    <property type="evidence" value="ECO:0007669"/>
    <property type="project" value="InterPro"/>
</dbReference>
<feature type="transmembrane region" description="Helical" evidence="2">
    <location>
        <begin position="61"/>
        <end position="83"/>
    </location>
</feature>
<organism evidence="4 5">
    <name type="scientific">Sphingomonas chungangi</name>
    <dbReference type="NCBI Taxonomy" id="2683589"/>
    <lineage>
        <taxon>Bacteria</taxon>
        <taxon>Pseudomonadati</taxon>
        <taxon>Pseudomonadota</taxon>
        <taxon>Alphaproteobacteria</taxon>
        <taxon>Sphingomonadales</taxon>
        <taxon>Sphingomonadaceae</taxon>
        <taxon>Sphingomonas</taxon>
    </lineage>
</organism>
<gene>
    <name evidence="4" type="ORF">HZF05_13195</name>
</gene>
<dbReference type="Pfam" id="PF01478">
    <property type="entry name" value="Peptidase_A24"/>
    <property type="match status" value="1"/>
</dbReference>
<keyword evidence="2" id="KW-0812">Transmembrane</keyword>
<protein>
    <submittedName>
        <fullName evidence="4">Prepilin peptidase</fullName>
    </submittedName>
</protein>
<evidence type="ECO:0000256" key="1">
    <source>
        <dbReference type="ARBA" id="ARBA00005801"/>
    </source>
</evidence>
<proteinExistence type="inferred from homology"/>
<evidence type="ECO:0000259" key="3">
    <source>
        <dbReference type="Pfam" id="PF01478"/>
    </source>
</evidence>
<dbReference type="PANTHER" id="PTHR30487">
    <property type="entry name" value="TYPE 4 PREPILIN-LIKE PROTEINS LEADER PEPTIDE-PROCESSING ENZYME"/>
    <property type="match status" value="1"/>
</dbReference>
<evidence type="ECO:0000313" key="5">
    <source>
        <dbReference type="Proteomes" id="UP000570166"/>
    </source>
</evidence>
<keyword evidence="5" id="KW-1185">Reference proteome</keyword>
<reference evidence="4 5" key="1">
    <citation type="submission" date="2020-07" db="EMBL/GenBank/DDBJ databases">
        <authorList>
            <person name="Sun Q."/>
        </authorList>
    </citation>
    <scope>NUCLEOTIDE SEQUENCE [LARGE SCALE GENOMIC DNA]</scope>
    <source>
        <strain evidence="4 5">CGMCC 1.13654</strain>
    </source>
</reference>